<sequence length="221" mass="25609">MQKKTQKKTLVVTAVFAVLGIGYWQFNQKPTEPTVVNKGTINKDAAALANLSKLDGKENSISSLNELSLDNQKLIDAYQDYQSLFHTRDRFRQFFEDAEQLDDVTKQNQFAELNQEVELLEKQKKISNAESLMMKLALLKHAPDSAQAKEIGQVLIDEYKAIAAERERKFRDNPSPQFKTYKQKEKEIVKEVMEMDVYPDGLTREQYLAQRLAELRKQVYR</sequence>
<keyword evidence="4" id="KW-1185">Reference proteome</keyword>
<keyword evidence="1" id="KW-0175">Coiled coil</keyword>
<gene>
    <name evidence="3" type="ORF">FLL46_15480</name>
</gene>
<accession>A0A545UCQ3</accession>
<dbReference type="RefSeq" id="WP_142932230.1">
    <property type="nucleotide sequence ID" value="NZ_ML660165.1"/>
</dbReference>
<feature type="transmembrane region" description="Helical" evidence="2">
    <location>
        <begin position="9"/>
        <end position="26"/>
    </location>
</feature>
<evidence type="ECO:0000256" key="2">
    <source>
        <dbReference type="SAM" id="Phobius"/>
    </source>
</evidence>
<keyword evidence="2" id="KW-0812">Transmembrane</keyword>
<keyword evidence="2" id="KW-1133">Transmembrane helix</keyword>
<keyword evidence="2" id="KW-0472">Membrane</keyword>
<feature type="coiled-coil region" evidence="1">
    <location>
        <begin position="64"/>
        <end position="130"/>
    </location>
</feature>
<organism evidence="3 4">
    <name type="scientific">Aliikangiella coralliicola</name>
    <dbReference type="NCBI Taxonomy" id="2592383"/>
    <lineage>
        <taxon>Bacteria</taxon>
        <taxon>Pseudomonadati</taxon>
        <taxon>Pseudomonadota</taxon>
        <taxon>Gammaproteobacteria</taxon>
        <taxon>Oceanospirillales</taxon>
        <taxon>Pleioneaceae</taxon>
        <taxon>Aliikangiella</taxon>
    </lineage>
</organism>
<evidence type="ECO:0000313" key="3">
    <source>
        <dbReference type="EMBL" id="TQV87203.1"/>
    </source>
</evidence>
<evidence type="ECO:0000256" key="1">
    <source>
        <dbReference type="SAM" id="Coils"/>
    </source>
</evidence>
<dbReference type="AlphaFoldDB" id="A0A545UCQ3"/>
<reference evidence="3 4" key="1">
    <citation type="submission" date="2019-07" db="EMBL/GenBank/DDBJ databases">
        <title>Draft genome for Aliikangiella sp. M105.</title>
        <authorList>
            <person name="Wang G."/>
        </authorList>
    </citation>
    <scope>NUCLEOTIDE SEQUENCE [LARGE SCALE GENOMIC DNA]</scope>
    <source>
        <strain evidence="3 4">M105</strain>
    </source>
</reference>
<comment type="caution">
    <text evidence="3">The sequence shown here is derived from an EMBL/GenBank/DDBJ whole genome shotgun (WGS) entry which is preliminary data.</text>
</comment>
<proteinExistence type="predicted"/>
<dbReference type="OrthoDB" id="5985043at2"/>
<dbReference type="Proteomes" id="UP000315439">
    <property type="component" value="Unassembled WGS sequence"/>
</dbReference>
<dbReference type="EMBL" id="VIKS01000009">
    <property type="protein sequence ID" value="TQV87203.1"/>
    <property type="molecule type" value="Genomic_DNA"/>
</dbReference>
<name>A0A545UCQ3_9GAMM</name>
<protein>
    <submittedName>
        <fullName evidence="3">Uncharacterized protein</fullName>
    </submittedName>
</protein>
<evidence type="ECO:0000313" key="4">
    <source>
        <dbReference type="Proteomes" id="UP000315439"/>
    </source>
</evidence>